<evidence type="ECO:0000256" key="1">
    <source>
        <dbReference type="SAM" id="MobiDB-lite"/>
    </source>
</evidence>
<dbReference type="PANTHER" id="PTHR33494:SF5">
    <property type="entry name" value="F10A16.6 PROTEIN"/>
    <property type="match status" value="1"/>
</dbReference>
<reference evidence="3 4" key="1">
    <citation type="submission" date="2024-11" db="EMBL/GenBank/DDBJ databases">
        <title>A near-complete genome assembly of Cinchona calisaya.</title>
        <authorList>
            <person name="Lian D.C."/>
            <person name="Zhao X.W."/>
            <person name="Wei L."/>
        </authorList>
    </citation>
    <scope>NUCLEOTIDE SEQUENCE [LARGE SCALE GENOMIC DNA]</scope>
    <source>
        <tissue evidence="3">Nenye</tissue>
    </source>
</reference>
<accession>A0ABD3B4H9</accession>
<dbReference type="Pfam" id="PF24818">
    <property type="entry name" value="PH_TRF2_HOY1"/>
    <property type="match status" value="1"/>
</dbReference>
<comment type="caution">
    <text evidence="3">The sequence shown here is derived from an EMBL/GenBank/DDBJ whole genome shotgun (WGS) entry which is preliminary data.</text>
</comment>
<gene>
    <name evidence="3" type="ORF">ACH5RR_001631</name>
</gene>
<feature type="region of interest" description="Disordered" evidence="1">
    <location>
        <begin position="67"/>
        <end position="92"/>
    </location>
</feature>
<dbReference type="EMBL" id="JBJUIK010000001">
    <property type="protein sequence ID" value="KAL3538265.1"/>
    <property type="molecule type" value="Genomic_DNA"/>
</dbReference>
<dbReference type="AlphaFoldDB" id="A0ABD3B4H9"/>
<dbReference type="InterPro" id="IPR057939">
    <property type="entry name" value="TRF2_HOY1_PH"/>
</dbReference>
<dbReference type="Proteomes" id="UP001630127">
    <property type="component" value="Unassembled WGS sequence"/>
</dbReference>
<sequence>MVEENGHFSSPEQIQNHTASFDVSSNQQVEEEMDASDQPSPLGLTLKKSPSLINLLEEKLFKRKQTNAPNKLDFNGNQKKPTSKMDDFGSQPMSEKLKASNFPAMLLKIGTWEVKSMHEGDLVAKCYFAKRKLVWEVLGGALKSKIEIQWSDIIGIRATIADNQPGILEIELHQSPSFCKENDPQPRKHTNWSASQDFTGGQALICRRHYVRFLPGALDKHYEKLLQCDQRLQLLSQRPFPSQRSPYFDADAYGFSLDFNEFGSQFFPGLHYLSYQSFPSIPIPAQNLRQITRPPLRIIDSNSPVSVNDFVLENQTRALWGEPNLANETHANLDFPGHIINSMNYEEEVGRKSNIDDNALLNHIENHLLSGDENTIMHSSLDGAIDNSMTNNTTLCYSEPMNWLPFDVDEGMIMQQLTNNCGFPTFMMNEELSALVTNPNVQT</sequence>
<protein>
    <recommendedName>
        <fullName evidence="2">TRF2/HOY1 PH-like domain-containing protein</fullName>
    </recommendedName>
</protein>
<evidence type="ECO:0000313" key="3">
    <source>
        <dbReference type="EMBL" id="KAL3538265.1"/>
    </source>
</evidence>
<name>A0ABD3B4H9_9GENT</name>
<feature type="compositionally biased region" description="Polar residues" evidence="1">
    <location>
        <begin position="7"/>
        <end position="28"/>
    </location>
</feature>
<evidence type="ECO:0000259" key="2">
    <source>
        <dbReference type="Pfam" id="PF24818"/>
    </source>
</evidence>
<proteinExistence type="predicted"/>
<evidence type="ECO:0000313" key="4">
    <source>
        <dbReference type="Proteomes" id="UP001630127"/>
    </source>
</evidence>
<keyword evidence="4" id="KW-1185">Reference proteome</keyword>
<dbReference type="PANTHER" id="PTHR33494">
    <property type="entry name" value="OS02G0793800 PROTEIN"/>
    <property type="match status" value="1"/>
</dbReference>
<feature type="region of interest" description="Disordered" evidence="1">
    <location>
        <begin position="1"/>
        <end position="46"/>
    </location>
</feature>
<feature type="domain" description="TRF2/HOY1 PH-like" evidence="2">
    <location>
        <begin position="101"/>
        <end position="218"/>
    </location>
</feature>
<organism evidence="3 4">
    <name type="scientific">Cinchona calisaya</name>
    <dbReference type="NCBI Taxonomy" id="153742"/>
    <lineage>
        <taxon>Eukaryota</taxon>
        <taxon>Viridiplantae</taxon>
        <taxon>Streptophyta</taxon>
        <taxon>Embryophyta</taxon>
        <taxon>Tracheophyta</taxon>
        <taxon>Spermatophyta</taxon>
        <taxon>Magnoliopsida</taxon>
        <taxon>eudicotyledons</taxon>
        <taxon>Gunneridae</taxon>
        <taxon>Pentapetalae</taxon>
        <taxon>asterids</taxon>
        <taxon>lamiids</taxon>
        <taxon>Gentianales</taxon>
        <taxon>Rubiaceae</taxon>
        <taxon>Cinchonoideae</taxon>
        <taxon>Cinchoneae</taxon>
        <taxon>Cinchona</taxon>
    </lineage>
</organism>